<proteinExistence type="inferred from homology"/>
<gene>
    <name evidence="8" type="ORF">K6K13_10675</name>
</gene>
<organism evidence="8 9">
    <name type="scientific">Symbiopectobacterium purcellii</name>
    <dbReference type="NCBI Taxonomy" id="2871826"/>
    <lineage>
        <taxon>Bacteria</taxon>
        <taxon>Pseudomonadati</taxon>
        <taxon>Pseudomonadota</taxon>
        <taxon>Gammaproteobacteria</taxon>
        <taxon>Enterobacterales</taxon>
        <taxon>Enterobacteriaceae</taxon>
    </lineage>
</organism>
<dbReference type="EMBL" id="CP081864">
    <property type="protein sequence ID" value="QZN97723.1"/>
    <property type="molecule type" value="Genomic_DNA"/>
</dbReference>
<comment type="subcellular location">
    <subcellularLocation>
        <location evidence="1 7">Cell membrane</location>
        <topology evidence="1 7">Multi-pass membrane protein</topology>
    </subcellularLocation>
</comment>
<sequence>MSTTDIVLIVVIALMLAYAIFDEFIQPLRQGGTLLRVPLRRTNRLDTLIFVGLIGILIYQNIIHNGTVLTTTLLISLVAMSLYLFYIRRPKLLFKATGFIYTNIFIPYTRIRNMNLSEDGILVVDLEKRRLLINVQQLDDLEKIYKFIIENQ</sequence>
<accession>A0ABX9ARA7</accession>
<keyword evidence="9" id="KW-1185">Reference proteome</keyword>
<dbReference type="PIRSF" id="PIRSF020687">
    <property type="entry name" value="UCP020687"/>
    <property type="match status" value="1"/>
</dbReference>
<evidence type="ECO:0000313" key="8">
    <source>
        <dbReference type="EMBL" id="QZN97723.1"/>
    </source>
</evidence>
<keyword evidence="4 7" id="KW-0812">Transmembrane</keyword>
<feature type="transmembrane region" description="Helical" evidence="7">
    <location>
        <begin position="45"/>
        <end position="62"/>
    </location>
</feature>
<evidence type="ECO:0000256" key="3">
    <source>
        <dbReference type="ARBA" id="ARBA00022475"/>
    </source>
</evidence>
<dbReference type="InterPro" id="IPR009328">
    <property type="entry name" value="DUF986"/>
</dbReference>
<feature type="transmembrane region" description="Helical" evidence="7">
    <location>
        <begin position="68"/>
        <end position="86"/>
    </location>
</feature>
<feature type="transmembrane region" description="Helical" evidence="7">
    <location>
        <begin position="6"/>
        <end position="25"/>
    </location>
</feature>
<dbReference type="RefSeq" id="WP_222160757.1">
    <property type="nucleotide sequence ID" value="NZ_CP081864.1"/>
</dbReference>
<evidence type="ECO:0000256" key="1">
    <source>
        <dbReference type="ARBA" id="ARBA00004651"/>
    </source>
</evidence>
<comment type="similarity">
    <text evidence="2 7">Belongs to the UPF0266 family.</text>
</comment>
<name>A0ABX9ARA7_9ENTR</name>
<evidence type="ECO:0000313" key="9">
    <source>
        <dbReference type="Proteomes" id="UP000825886"/>
    </source>
</evidence>
<keyword evidence="6 7" id="KW-0472">Membrane</keyword>
<evidence type="ECO:0000256" key="4">
    <source>
        <dbReference type="ARBA" id="ARBA00022692"/>
    </source>
</evidence>
<reference evidence="8 9" key="1">
    <citation type="submission" date="2021-08" db="EMBL/GenBank/DDBJ databases">
        <title>Culture and genomic analysis of Symbiopectobacterium purcellii sp. nov. gen. nov., isolated from the leafhopper Empoasca decipiens.</title>
        <authorList>
            <person name="Nadal-Jimenez P."/>
            <person name="Siozios S."/>
            <person name="Halliday N."/>
            <person name="Camara M."/>
            <person name="Hurst G.D.D."/>
        </authorList>
    </citation>
    <scope>NUCLEOTIDE SEQUENCE [LARGE SCALE GENOMIC DNA]</scope>
    <source>
        <strain evidence="8 9">SyEd1</strain>
    </source>
</reference>
<evidence type="ECO:0000256" key="7">
    <source>
        <dbReference type="HAMAP-Rule" id="MF_01071"/>
    </source>
</evidence>
<dbReference type="Pfam" id="PF06173">
    <property type="entry name" value="DUF986"/>
    <property type="match status" value="1"/>
</dbReference>
<keyword evidence="5 7" id="KW-1133">Transmembrane helix</keyword>
<evidence type="ECO:0000256" key="2">
    <source>
        <dbReference type="ARBA" id="ARBA00009962"/>
    </source>
</evidence>
<protein>
    <recommendedName>
        <fullName evidence="7">UPF0266 membrane protein K6K13_10675</fullName>
    </recommendedName>
</protein>
<dbReference type="Proteomes" id="UP000825886">
    <property type="component" value="Chromosome"/>
</dbReference>
<dbReference type="NCBIfam" id="NF002791">
    <property type="entry name" value="PRK02913.1"/>
    <property type="match status" value="1"/>
</dbReference>
<keyword evidence="3 7" id="KW-1003">Cell membrane</keyword>
<evidence type="ECO:0000256" key="6">
    <source>
        <dbReference type="ARBA" id="ARBA00023136"/>
    </source>
</evidence>
<dbReference type="HAMAP" id="MF_01071">
    <property type="entry name" value="UPF0266"/>
    <property type="match status" value="1"/>
</dbReference>
<evidence type="ECO:0000256" key="5">
    <source>
        <dbReference type="ARBA" id="ARBA00022989"/>
    </source>
</evidence>